<proteinExistence type="predicted"/>
<dbReference type="PANTHER" id="PTHR45641">
    <property type="entry name" value="TETRATRICOPEPTIDE REPEAT PROTEIN (AFU_ORTHOLOGUE AFUA_6G03870)"/>
    <property type="match status" value="1"/>
</dbReference>
<feature type="non-terminal residue" evidence="4">
    <location>
        <position position="80"/>
    </location>
</feature>
<dbReference type="InterPro" id="IPR019734">
    <property type="entry name" value="TPR_rpt"/>
</dbReference>
<evidence type="ECO:0000256" key="1">
    <source>
        <dbReference type="ARBA" id="ARBA00022737"/>
    </source>
</evidence>
<organism evidence="4 5">
    <name type="scientific">Rotaria socialis</name>
    <dbReference type="NCBI Taxonomy" id="392032"/>
    <lineage>
        <taxon>Eukaryota</taxon>
        <taxon>Metazoa</taxon>
        <taxon>Spiralia</taxon>
        <taxon>Gnathifera</taxon>
        <taxon>Rotifera</taxon>
        <taxon>Eurotatoria</taxon>
        <taxon>Bdelloidea</taxon>
        <taxon>Philodinida</taxon>
        <taxon>Philodinidae</taxon>
        <taxon>Rotaria</taxon>
    </lineage>
</organism>
<dbReference type="PROSITE" id="PS50005">
    <property type="entry name" value="TPR"/>
    <property type="match status" value="1"/>
</dbReference>
<dbReference type="AlphaFoldDB" id="A0A821YQY4"/>
<dbReference type="PROSITE" id="PS50293">
    <property type="entry name" value="TPR_REGION"/>
    <property type="match status" value="1"/>
</dbReference>
<protein>
    <recommendedName>
        <fullName evidence="6">Kinesin light chain</fullName>
    </recommendedName>
</protein>
<dbReference type="PANTHER" id="PTHR45641:SF19">
    <property type="entry name" value="NEPHROCYSTIN-3"/>
    <property type="match status" value="1"/>
</dbReference>
<dbReference type="InterPro" id="IPR011990">
    <property type="entry name" value="TPR-like_helical_dom_sf"/>
</dbReference>
<evidence type="ECO:0000313" key="5">
    <source>
        <dbReference type="Proteomes" id="UP000663838"/>
    </source>
</evidence>
<dbReference type="Pfam" id="PF13424">
    <property type="entry name" value="TPR_12"/>
    <property type="match status" value="1"/>
</dbReference>
<dbReference type="Gene3D" id="1.25.40.10">
    <property type="entry name" value="Tetratricopeptide repeat domain"/>
    <property type="match status" value="1"/>
</dbReference>
<accession>A0A821YQY4</accession>
<feature type="repeat" description="TPR" evidence="3">
    <location>
        <begin position="30"/>
        <end position="63"/>
    </location>
</feature>
<dbReference type="SMART" id="SM00028">
    <property type="entry name" value="TPR"/>
    <property type="match status" value="1"/>
</dbReference>
<dbReference type="SUPFAM" id="SSF48452">
    <property type="entry name" value="TPR-like"/>
    <property type="match status" value="1"/>
</dbReference>
<sequence>MGDYSNALSYNKKALEIDENMLPSNHPDLASSYNNIGFVYDNMGDYSNALSYHQKALNIYEKTLSSNHPDLAASNNNIGW</sequence>
<gene>
    <name evidence="4" type="ORF">TOA249_LOCUS34454</name>
</gene>
<evidence type="ECO:0000256" key="3">
    <source>
        <dbReference type="PROSITE-ProRule" id="PRU00339"/>
    </source>
</evidence>
<dbReference type="EMBL" id="CAJOBS010020063">
    <property type="protein sequence ID" value="CAF4967799.1"/>
    <property type="molecule type" value="Genomic_DNA"/>
</dbReference>
<reference evidence="4" key="1">
    <citation type="submission" date="2021-02" db="EMBL/GenBank/DDBJ databases">
        <authorList>
            <person name="Nowell W R."/>
        </authorList>
    </citation>
    <scope>NUCLEOTIDE SEQUENCE</scope>
</reference>
<evidence type="ECO:0000313" key="4">
    <source>
        <dbReference type="EMBL" id="CAF4967799.1"/>
    </source>
</evidence>
<evidence type="ECO:0008006" key="6">
    <source>
        <dbReference type="Google" id="ProtNLM"/>
    </source>
</evidence>
<comment type="caution">
    <text evidence="4">The sequence shown here is derived from an EMBL/GenBank/DDBJ whole genome shotgun (WGS) entry which is preliminary data.</text>
</comment>
<dbReference type="Proteomes" id="UP000663838">
    <property type="component" value="Unassembled WGS sequence"/>
</dbReference>
<keyword evidence="2 3" id="KW-0802">TPR repeat</keyword>
<name>A0A821YQY4_9BILA</name>
<keyword evidence="1" id="KW-0677">Repeat</keyword>
<evidence type="ECO:0000256" key="2">
    <source>
        <dbReference type="ARBA" id="ARBA00022803"/>
    </source>
</evidence>